<dbReference type="InterPro" id="IPR002347">
    <property type="entry name" value="SDR_fam"/>
</dbReference>
<reference evidence="4 5" key="1">
    <citation type="submission" date="2023-11" db="EMBL/GenBank/DDBJ databases">
        <title>Lentzea sokolovensis, sp. nov., Lentzea kristufkii, sp. nov., and Lentzea miocenensis, sp. nov., rare actinobacteria from Sokolov Coal Basin, Miocene lacustrine sediment, Czech Republic.</title>
        <authorList>
            <person name="Lara A."/>
            <person name="Kotroba L."/>
            <person name="Nouioui I."/>
            <person name="Neumann-Schaal M."/>
            <person name="Mast Y."/>
            <person name="Chronakova A."/>
        </authorList>
    </citation>
    <scope>NUCLEOTIDE SEQUENCE [LARGE SCALE GENOMIC DNA]</scope>
    <source>
        <strain evidence="4 5">BCCO 10_0856</strain>
    </source>
</reference>
<name>A0ABU4SZ67_9PSEU</name>
<organism evidence="4 5">
    <name type="scientific">Lentzea miocenica</name>
    <dbReference type="NCBI Taxonomy" id="3095431"/>
    <lineage>
        <taxon>Bacteria</taxon>
        <taxon>Bacillati</taxon>
        <taxon>Actinomycetota</taxon>
        <taxon>Actinomycetes</taxon>
        <taxon>Pseudonocardiales</taxon>
        <taxon>Pseudonocardiaceae</taxon>
        <taxon>Lentzea</taxon>
    </lineage>
</organism>
<dbReference type="Proteomes" id="UP001285521">
    <property type="component" value="Unassembled WGS sequence"/>
</dbReference>
<dbReference type="PRINTS" id="PR00081">
    <property type="entry name" value="GDHRDH"/>
</dbReference>
<gene>
    <name evidence="4" type="ORF">SK803_12540</name>
</gene>
<dbReference type="Pfam" id="PF00106">
    <property type="entry name" value="adh_short"/>
    <property type="match status" value="1"/>
</dbReference>
<dbReference type="PANTHER" id="PTHR44196:SF1">
    <property type="entry name" value="DEHYDROGENASE_REDUCTASE SDR FAMILY MEMBER 7B"/>
    <property type="match status" value="1"/>
</dbReference>
<evidence type="ECO:0000256" key="2">
    <source>
        <dbReference type="ARBA" id="ARBA00023002"/>
    </source>
</evidence>
<dbReference type="InterPro" id="IPR057326">
    <property type="entry name" value="KR_dom"/>
</dbReference>
<dbReference type="SMART" id="SM00822">
    <property type="entry name" value="PKS_KR"/>
    <property type="match status" value="1"/>
</dbReference>
<evidence type="ECO:0000259" key="3">
    <source>
        <dbReference type="SMART" id="SM00822"/>
    </source>
</evidence>
<comment type="similarity">
    <text evidence="1">Belongs to the short-chain dehydrogenases/reductases (SDR) family.</text>
</comment>
<dbReference type="PROSITE" id="PS00061">
    <property type="entry name" value="ADH_SHORT"/>
    <property type="match status" value="1"/>
</dbReference>
<dbReference type="CDD" id="cd05233">
    <property type="entry name" value="SDR_c"/>
    <property type="match status" value="1"/>
</dbReference>
<comment type="caution">
    <text evidence="4">The sequence shown here is derived from an EMBL/GenBank/DDBJ whole genome shotgun (WGS) entry which is preliminary data.</text>
</comment>
<protein>
    <submittedName>
        <fullName evidence="4">SDR family oxidoreductase</fullName>
        <ecNumber evidence="4">1.-.-.-</ecNumber>
    </submittedName>
</protein>
<feature type="domain" description="Ketoreductase" evidence="3">
    <location>
        <begin position="4"/>
        <end position="180"/>
    </location>
</feature>
<dbReference type="GO" id="GO:0016491">
    <property type="term" value="F:oxidoreductase activity"/>
    <property type="evidence" value="ECO:0007669"/>
    <property type="project" value="UniProtKB-KW"/>
</dbReference>
<sequence>MTRGWVLVTGASRGIGAAVARRLAKSGFDLLLWARDQDALASVAAEAGDVQVRTTAVDVGDAAQVEAAARTLPQLTGVVLNAGSGRWAPLREVTPDTWSATVRTNLDGPYHVLRAVLPKLAAQALVVGMLSDSVRYPHAERAAYTASKAGMAALLEVVRREVRENGVRISALLPSRVDTHFQGSYAEAAPGTREGALSADDVAEVVGGLFDLPGHVEVRHLEFAAMTSSYGPFPERVT</sequence>
<dbReference type="InterPro" id="IPR020904">
    <property type="entry name" value="Sc_DH/Rdtase_CS"/>
</dbReference>
<dbReference type="RefSeq" id="WP_319966113.1">
    <property type="nucleotide sequence ID" value="NZ_JAXAVW010000009.1"/>
</dbReference>
<evidence type="ECO:0000256" key="1">
    <source>
        <dbReference type="ARBA" id="ARBA00006484"/>
    </source>
</evidence>
<proteinExistence type="inferred from homology"/>
<dbReference type="SUPFAM" id="SSF51735">
    <property type="entry name" value="NAD(P)-binding Rossmann-fold domains"/>
    <property type="match status" value="1"/>
</dbReference>
<dbReference type="InterPro" id="IPR036291">
    <property type="entry name" value="NAD(P)-bd_dom_sf"/>
</dbReference>
<evidence type="ECO:0000313" key="5">
    <source>
        <dbReference type="Proteomes" id="UP001285521"/>
    </source>
</evidence>
<dbReference type="EC" id="1.-.-.-" evidence="4"/>
<dbReference type="EMBL" id="JAXAVW010000009">
    <property type="protein sequence ID" value="MDX8031047.1"/>
    <property type="molecule type" value="Genomic_DNA"/>
</dbReference>
<dbReference type="Gene3D" id="3.40.50.720">
    <property type="entry name" value="NAD(P)-binding Rossmann-like Domain"/>
    <property type="match status" value="1"/>
</dbReference>
<dbReference type="PANTHER" id="PTHR44196">
    <property type="entry name" value="DEHYDROGENASE/REDUCTASE SDR FAMILY MEMBER 7B"/>
    <property type="match status" value="1"/>
</dbReference>
<keyword evidence="5" id="KW-1185">Reference proteome</keyword>
<evidence type="ECO:0000313" key="4">
    <source>
        <dbReference type="EMBL" id="MDX8031047.1"/>
    </source>
</evidence>
<keyword evidence="2 4" id="KW-0560">Oxidoreductase</keyword>
<accession>A0ABU4SZ67</accession>